<dbReference type="GO" id="GO:0043235">
    <property type="term" value="C:receptor complex"/>
    <property type="evidence" value="ECO:0007669"/>
    <property type="project" value="TreeGrafter"/>
</dbReference>
<feature type="domain" description="SAM" evidence="13">
    <location>
        <begin position="369"/>
        <end position="428"/>
    </location>
</feature>
<dbReference type="PANTHER" id="PTHR24416:SF617">
    <property type="entry name" value="RET ONCOGENE, ISOFORM A"/>
    <property type="match status" value="1"/>
</dbReference>
<dbReference type="InterPro" id="IPR017441">
    <property type="entry name" value="Protein_kinase_ATP_BS"/>
</dbReference>
<dbReference type="InterPro" id="IPR036322">
    <property type="entry name" value="WD40_repeat_dom_sf"/>
</dbReference>
<proteinExistence type="inferred from homology"/>
<dbReference type="GeneID" id="14913868"/>
<dbReference type="SMR" id="L8GM38"/>
<dbReference type="Proteomes" id="UP000011083">
    <property type="component" value="Unassembled WGS sequence"/>
</dbReference>
<comment type="similarity">
    <text evidence="2">Belongs to the protein kinase superfamily. TKL Ser/Thr protein kinase family. ROCO subfamily.</text>
</comment>
<evidence type="ECO:0000256" key="7">
    <source>
        <dbReference type="ARBA" id="ARBA00023137"/>
    </source>
</evidence>
<evidence type="ECO:0000259" key="12">
    <source>
        <dbReference type="PROSITE" id="PS50011"/>
    </source>
</evidence>
<evidence type="ECO:0000256" key="10">
    <source>
        <dbReference type="SAM" id="MobiDB-lite"/>
    </source>
</evidence>
<dbReference type="InterPro" id="IPR008266">
    <property type="entry name" value="Tyr_kinase_AS"/>
</dbReference>
<dbReference type="Gene3D" id="1.10.150.50">
    <property type="entry name" value="Transcription Factor, Ets-1"/>
    <property type="match status" value="1"/>
</dbReference>
<feature type="region of interest" description="Disordered" evidence="10">
    <location>
        <begin position="762"/>
        <end position="901"/>
    </location>
</feature>
<dbReference type="AlphaFoldDB" id="L8GM38"/>
<evidence type="ECO:0000256" key="2">
    <source>
        <dbReference type="ARBA" id="ARBA00008171"/>
    </source>
</evidence>
<dbReference type="GO" id="GO:0005524">
    <property type="term" value="F:ATP binding"/>
    <property type="evidence" value="ECO:0007669"/>
    <property type="project" value="UniProtKB-UniRule"/>
</dbReference>
<protein>
    <submittedName>
        <fullName evidence="14">Protein kinase domain containing protein</fullName>
    </submittedName>
</protein>
<dbReference type="InterPro" id="IPR027417">
    <property type="entry name" value="P-loop_NTPase"/>
</dbReference>
<keyword evidence="5 14" id="KW-0418">Kinase</keyword>
<dbReference type="SUPFAM" id="SSF56112">
    <property type="entry name" value="Protein kinase-like (PK-like)"/>
    <property type="match status" value="1"/>
</dbReference>
<evidence type="ECO:0000256" key="1">
    <source>
        <dbReference type="ARBA" id="ARBA00004167"/>
    </source>
</evidence>
<dbReference type="PRINTS" id="PR00109">
    <property type="entry name" value="TYRKINASE"/>
</dbReference>
<feature type="transmembrane region" description="Helical" evidence="11">
    <location>
        <begin position="293"/>
        <end position="321"/>
    </location>
</feature>
<keyword evidence="15" id="KW-1185">Reference proteome</keyword>
<feature type="compositionally biased region" description="Acidic residues" evidence="10">
    <location>
        <begin position="775"/>
        <end position="785"/>
    </location>
</feature>
<dbReference type="InterPro" id="IPR050122">
    <property type="entry name" value="RTK"/>
</dbReference>
<dbReference type="InterPro" id="IPR015943">
    <property type="entry name" value="WD40/YVTN_repeat-like_dom_sf"/>
</dbReference>
<dbReference type="SMART" id="SM00219">
    <property type="entry name" value="TyrKc"/>
    <property type="match status" value="1"/>
</dbReference>
<dbReference type="InterPro" id="IPR013761">
    <property type="entry name" value="SAM/pointed_sf"/>
</dbReference>
<dbReference type="Gene3D" id="2.130.10.10">
    <property type="entry name" value="YVTN repeat-like/Quinoprotein amine dehydrogenase"/>
    <property type="match status" value="1"/>
</dbReference>
<dbReference type="InterPro" id="IPR020635">
    <property type="entry name" value="Tyr_kinase_cat_dom"/>
</dbReference>
<dbReference type="PROSITE" id="PS50011">
    <property type="entry name" value="PROTEIN_KINASE_DOM"/>
    <property type="match status" value="1"/>
</dbReference>
<name>L8GM38_ACACF</name>
<dbReference type="VEuPathDB" id="AmoebaDB:ACA1_237790"/>
<dbReference type="PROSITE" id="PS00109">
    <property type="entry name" value="PROTEIN_KINASE_TYR"/>
    <property type="match status" value="1"/>
</dbReference>
<dbReference type="Gene3D" id="1.10.510.10">
    <property type="entry name" value="Transferase(Phosphotransferase) domain 1"/>
    <property type="match status" value="1"/>
</dbReference>
<dbReference type="Pfam" id="PF00536">
    <property type="entry name" value="SAM_1"/>
    <property type="match status" value="1"/>
</dbReference>
<keyword evidence="11" id="KW-1133">Transmembrane helix</keyword>
<evidence type="ECO:0000313" key="15">
    <source>
        <dbReference type="Proteomes" id="UP000011083"/>
    </source>
</evidence>
<sequence length="1015" mass="113829">MMMDAASTGPGSGTAPSSAIVFILGSDVVAKDSLRIAFTQPLTSTRNPLREANTKCERSLEVDGRRWNLRVHNEGRRFTEVSRELFIRSADAFVLAFNVGVRSSFLDLHAIWDELHRHVHPLTQAPPHGNVFPSSPRRLSGLVRGEERVRAKALVAFRAGERGGEGGAGGREEVSQDEMEALAREWGCPLFEYCPRSPHHHHHPDPVFIDLHYQHQHQQFRLLHIFIHIDVHRHHRRVINGSGGGRVGPQERTVQVTQGPQEPHPLLQSLLLLQIARCLLCSLVSIASHTILLLLLLFVVVVVVVYNHVLLILLLVVVVVVHRKEERDRVASSSAEVKSVSVRETPPPAPLSPDLLPPHLQDDTPLLSEMGKLLAKLEMLQYEQIFEEQAIDIPTLKLLSDEDLEKIGVRALGHRRKLMAAVREPEEGRAGGSGLLLGPLLGGSRSAAGQQLPSHARSGVAMIDHDDLVLGEKLGSGSFGAVYRGILRGTTQVAVKQLKDVDNQAALLAEARLMGRISPHFNVVRFYGVSQWGDLLNLVVEYVPDGSLDEYLREHIDELPLNVLIDMCKNVASGMEHLHKHNIVHRDLAARNLLLDKRQHGMHTIKVCDFGLSRALEDTYYRATHSKMPVKWTSPEAIRYRKFTSKSDVWSYGVTIWEIFSYGEIPYSTISNQELLDHLDKGYRLPCPAACPRKLYLLMLRCMDEDPERRPSFYEIYRELQLYQKELMSKVRIRNYYEDMDGQYTSVIFFDNQILAELQNEADGDTGGRHTENDEGHDDDEEGEGEKEISFRPAPLRASFSTPGLPSVEPCPPRLTRSVGVKNLLKSRSSDDKVPSSRMIEFPAGLKKQRPKARSFPETPSHLVTKKAGAAHPSSASPPASDQPHHHHDHDHHHGGDDDGDGDADFYGALKFTLETRIDCRKVPASDDEPLGGIQCLLRVHDRVWCGHAKGHISIWDARSGSFLAKIQGSVKEKEKIYSLLLVEGKVWSCSDERYSKCVIRIWDAHDQQQQQPQP</sequence>
<feature type="region of interest" description="Disordered" evidence="10">
    <location>
        <begin position="334"/>
        <end position="357"/>
    </location>
</feature>
<comment type="subcellular location">
    <subcellularLocation>
        <location evidence="1">Membrane</location>
        <topology evidence="1">Single-pass membrane protein</topology>
    </subcellularLocation>
</comment>
<dbReference type="GO" id="GO:0005525">
    <property type="term" value="F:GTP binding"/>
    <property type="evidence" value="ECO:0007669"/>
    <property type="project" value="InterPro"/>
</dbReference>
<dbReference type="CDD" id="cd00192">
    <property type="entry name" value="PTKc"/>
    <property type="match status" value="1"/>
</dbReference>
<evidence type="ECO:0000256" key="5">
    <source>
        <dbReference type="ARBA" id="ARBA00022777"/>
    </source>
</evidence>
<dbReference type="RefSeq" id="XP_004335299.1">
    <property type="nucleotide sequence ID" value="XM_004335251.1"/>
</dbReference>
<dbReference type="PROSITE" id="PS51421">
    <property type="entry name" value="RAS"/>
    <property type="match status" value="1"/>
</dbReference>
<evidence type="ECO:0000256" key="6">
    <source>
        <dbReference type="ARBA" id="ARBA00022840"/>
    </source>
</evidence>
<keyword evidence="11" id="KW-0472">Membrane</keyword>
<feature type="compositionally biased region" description="Low complexity" evidence="10">
    <location>
        <begin position="334"/>
        <end position="344"/>
    </location>
</feature>
<dbReference type="PANTHER" id="PTHR24416">
    <property type="entry name" value="TYROSINE-PROTEIN KINASE RECEPTOR"/>
    <property type="match status" value="1"/>
</dbReference>
<dbReference type="PROSITE" id="PS00107">
    <property type="entry name" value="PROTEIN_KINASE_ATP"/>
    <property type="match status" value="1"/>
</dbReference>
<keyword evidence="3" id="KW-0808">Transferase</keyword>
<evidence type="ECO:0000256" key="8">
    <source>
        <dbReference type="ARBA" id="ARBA00051243"/>
    </source>
</evidence>
<dbReference type="InterPro" id="IPR001245">
    <property type="entry name" value="Ser-Thr/Tyr_kinase_cat_dom"/>
</dbReference>
<dbReference type="InterPro" id="IPR001806">
    <property type="entry name" value="Small_GTPase"/>
</dbReference>
<dbReference type="GO" id="GO:0005886">
    <property type="term" value="C:plasma membrane"/>
    <property type="evidence" value="ECO:0007669"/>
    <property type="project" value="TreeGrafter"/>
</dbReference>
<evidence type="ECO:0000256" key="11">
    <source>
        <dbReference type="SAM" id="Phobius"/>
    </source>
</evidence>
<keyword evidence="7" id="KW-0829">Tyrosine-protein kinase</keyword>
<keyword evidence="11" id="KW-0812">Transmembrane</keyword>
<dbReference type="GO" id="GO:0004714">
    <property type="term" value="F:transmembrane receptor protein tyrosine kinase activity"/>
    <property type="evidence" value="ECO:0007669"/>
    <property type="project" value="UniProtKB-EC"/>
</dbReference>
<dbReference type="GO" id="GO:0007169">
    <property type="term" value="P:cell surface receptor protein tyrosine kinase signaling pathway"/>
    <property type="evidence" value="ECO:0007669"/>
    <property type="project" value="TreeGrafter"/>
</dbReference>
<dbReference type="GO" id="GO:0003924">
    <property type="term" value="F:GTPase activity"/>
    <property type="evidence" value="ECO:0007669"/>
    <property type="project" value="InterPro"/>
</dbReference>
<organism evidence="14 15">
    <name type="scientific">Acanthamoeba castellanii (strain ATCC 30010 / Neff)</name>
    <dbReference type="NCBI Taxonomy" id="1257118"/>
    <lineage>
        <taxon>Eukaryota</taxon>
        <taxon>Amoebozoa</taxon>
        <taxon>Discosea</taxon>
        <taxon>Longamoebia</taxon>
        <taxon>Centramoebida</taxon>
        <taxon>Acanthamoebidae</taxon>
        <taxon>Acanthamoeba</taxon>
    </lineage>
</organism>
<dbReference type="EMBL" id="KB008093">
    <property type="protein sequence ID" value="ELR13286.1"/>
    <property type="molecule type" value="Genomic_DNA"/>
</dbReference>
<gene>
    <name evidence="14" type="ORF">ACA1_237790</name>
</gene>
<dbReference type="SUPFAM" id="SSF50978">
    <property type="entry name" value="WD40 repeat-like"/>
    <property type="match status" value="1"/>
</dbReference>
<evidence type="ECO:0000256" key="9">
    <source>
        <dbReference type="PROSITE-ProRule" id="PRU10141"/>
    </source>
</evidence>
<dbReference type="FunFam" id="1.10.510.10:FF:000554">
    <property type="entry name" value="Predicted protein"/>
    <property type="match status" value="1"/>
</dbReference>
<keyword evidence="4 9" id="KW-0547">Nucleotide-binding</keyword>
<evidence type="ECO:0000313" key="14">
    <source>
        <dbReference type="EMBL" id="ELR13286.1"/>
    </source>
</evidence>
<feature type="compositionally biased region" description="Low complexity" evidence="10">
    <location>
        <begin position="868"/>
        <end position="882"/>
    </location>
</feature>
<dbReference type="KEGG" id="acan:ACA1_237790"/>
<dbReference type="Gene3D" id="3.40.50.300">
    <property type="entry name" value="P-loop containing nucleotide triphosphate hydrolases"/>
    <property type="match status" value="1"/>
</dbReference>
<feature type="transmembrane region" description="Helical" evidence="11">
    <location>
        <begin position="266"/>
        <end position="286"/>
    </location>
</feature>
<dbReference type="InterPro" id="IPR000719">
    <property type="entry name" value="Prot_kinase_dom"/>
</dbReference>
<evidence type="ECO:0000259" key="13">
    <source>
        <dbReference type="PROSITE" id="PS50105"/>
    </source>
</evidence>
<accession>L8GM38</accession>
<dbReference type="OrthoDB" id="546826at2759"/>
<reference evidence="14 15" key="1">
    <citation type="journal article" date="2013" name="Genome Biol.">
        <title>Genome of Acanthamoeba castellanii highlights extensive lateral gene transfer and early evolution of tyrosine kinase signaling.</title>
        <authorList>
            <person name="Clarke M."/>
            <person name="Lohan A.J."/>
            <person name="Liu B."/>
            <person name="Lagkouvardos I."/>
            <person name="Roy S."/>
            <person name="Zafar N."/>
            <person name="Bertelli C."/>
            <person name="Schilde C."/>
            <person name="Kianianmomeni A."/>
            <person name="Burglin T.R."/>
            <person name="Frech C."/>
            <person name="Turcotte B."/>
            <person name="Kopec K.O."/>
            <person name="Synnott J.M."/>
            <person name="Choo C."/>
            <person name="Paponov I."/>
            <person name="Finkler A."/>
            <person name="Soon Heng Tan C."/>
            <person name="Hutchins A.P."/>
            <person name="Weinmeier T."/>
            <person name="Rattei T."/>
            <person name="Chu J.S."/>
            <person name="Gimenez G."/>
            <person name="Irimia M."/>
            <person name="Rigden D.J."/>
            <person name="Fitzpatrick D.A."/>
            <person name="Lorenzo-Morales J."/>
            <person name="Bateman A."/>
            <person name="Chiu C.H."/>
            <person name="Tang P."/>
            <person name="Hegemann P."/>
            <person name="Fromm H."/>
            <person name="Raoult D."/>
            <person name="Greub G."/>
            <person name="Miranda-Saavedra D."/>
            <person name="Chen N."/>
            <person name="Nash P."/>
            <person name="Ginger M.L."/>
            <person name="Horn M."/>
            <person name="Schaap P."/>
            <person name="Caler L."/>
            <person name="Loftus B."/>
        </authorList>
    </citation>
    <scope>NUCLEOTIDE SEQUENCE [LARGE SCALE GENOMIC DNA]</scope>
    <source>
        <strain evidence="14 15">Neff</strain>
    </source>
</reference>
<dbReference type="InterPro" id="IPR001660">
    <property type="entry name" value="SAM"/>
</dbReference>
<keyword evidence="6 9" id="KW-0067">ATP-binding</keyword>
<evidence type="ECO:0000256" key="4">
    <source>
        <dbReference type="ARBA" id="ARBA00022741"/>
    </source>
</evidence>
<dbReference type="Pfam" id="PF07714">
    <property type="entry name" value="PK_Tyr_Ser-Thr"/>
    <property type="match status" value="1"/>
</dbReference>
<comment type="catalytic activity">
    <reaction evidence="8">
        <text>L-tyrosyl-[protein] + ATP = O-phospho-L-tyrosyl-[protein] + ADP + H(+)</text>
        <dbReference type="Rhea" id="RHEA:10596"/>
        <dbReference type="Rhea" id="RHEA-COMP:10136"/>
        <dbReference type="Rhea" id="RHEA-COMP:20101"/>
        <dbReference type="ChEBI" id="CHEBI:15378"/>
        <dbReference type="ChEBI" id="CHEBI:30616"/>
        <dbReference type="ChEBI" id="CHEBI:46858"/>
        <dbReference type="ChEBI" id="CHEBI:61978"/>
        <dbReference type="ChEBI" id="CHEBI:456216"/>
        <dbReference type="EC" id="2.7.10.1"/>
    </reaction>
</comment>
<dbReference type="CDD" id="cd09487">
    <property type="entry name" value="SAM_superfamily"/>
    <property type="match status" value="1"/>
</dbReference>
<feature type="binding site" evidence="9">
    <location>
        <position position="496"/>
    </location>
    <ligand>
        <name>ATP</name>
        <dbReference type="ChEBI" id="CHEBI:30616"/>
    </ligand>
</feature>
<dbReference type="InterPro" id="IPR011009">
    <property type="entry name" value="Kinase-like_dom_sf"/>
</dbReference>
<dbReference type="SUPFAM" id="SSF47769">
    <property type="entry name" value="SAM/Pointed domain"/>
    <property type="match status" value="1"/>
</dbReference>
<feature type="domain" description="Protein kinase" evidence="12">
    <location>
        <begin position="468"/>
        <end position="722"/>
    </location>
</feature>
<evidence type="ECO:0000256" key="3">
    <source>
        <dbReference type="ARBA" id="ARBA00022679"/>
    </source>
</evidence>
<dbReference type="STRING" id="1257118.L8GM38"/>
<dbReference type="SMART" id="SM00454">
    <property type="entry name" value="SAM"/>
    <property type="match status" value="1"/>
</dbReference>
<dbReference type="PROSITE" id="PS50105">
    <property type="entry name" value="SAM_DOMAIN"/>
    <property type="match status" value="1"/>
</dbReference>